<sequence length="142" mass="15380">MRLLILGGTWFLGRTLAEHALDRGWEVTAFTRGRSGRAVPGPVAVHGDRTVPDDVDRLVDAGPWDAVIDTSGHEPANVYAVACALEPHARRYVYVSTVNVYAGWPNEPLNDNSVVRDSRPDLRADAPEHAVGVAPTDVCTAR</sequence>
<keyword evidence="3" id="KW-1185">Reference proteome</keyword>
<organism evidence="2 3">
    <name type="scientific">Haloactinopolyspora alba</name>
    <dbReference type="NCBI Taxonomy" id="648780"/>
    <lineage>
        <taxon>Bacteria</taxon>
        <taxon>Bacillati</taxon>
        <taxon>Actinomycetota</taxon>
        <taxon>Actinomycetes</taxon>
        <taxon>Jiangellales</taxon>
        <taxon>Jiangellaceae</taxon>
        <taxon>Haloactinopolyspora</taxon>
    </lineage>
</organism>
<dbReference type="AlphaFoldDB" id="A0A2P8DM48"/>
<feature type="domain" description="NAD(P)-binding" evidence="1">
    <location>
        <begin position="7"/>
        <end position="110"/>
    </location>
</feature>
<name>A0A2P8DM48_9ACTN</name>
<comment type="caution">
    <text evidence="2">The sequence shown here is derived from an EMBL/GenBank/DDBJ whole genome shotgun (WGS) entry which is preliminary data.</text>
</comment>
<dbReference type="Proteomes" id="UP000243528">
    <property type="component" value="Unassembled WGS sequence"/>
</dbReference>
<protein>
    <submittedName>
        <fullName evidence="2">Putative NAD(P)-binding protein</fullName>
    </submittedName>
</protein>
<dbReference type="Pfam" id="PF13460">
    <property type="entry name" value="NAD_binding_10"/>
    <property type="match status" value="1"/>
</dbReference>
<dbReference type="InterPro" id="IPR016040">
    <property type="entry name" value="NAD(P)-bd_dom"/>
</dbReference>
<evidence type="ECO:0000313" key="3">
    <source>
        <dbReference type="Proteomes" id="UP000243528"/>
    </source>
</evidence>
<proteinExistence type="predicted"/>
<evidence type="ECO:0000313" key="2">
    <source>
        <dbReference type="EMBL" id="PSK98292.1"/>
    </source>
</evidence>
<dbReference type="SUPFAM" id="SSF51735">
    <property type="entry name" value="NAD(P)-binding Rossmann-fold domains"/>
    <property type="match status" value="1"/>
</dbReference>
<reference evidence="2 3" key="1">
    <citation type="submission" date="2018-03" db="EMBL/GenBank/DDBJ databases">
        <title>Genomic Encyclopedia of Archaeal and Bacterial Type Strains, Phase II (KMG-II): from individual species to whole genera.</title>
        <authorList>
            <person name="Goeker M."/>
        </authorList>
    </citation>
    <scope>NUCLEOTIDE SEQUENCE [LARGE SCALE GENOMIC DNA]</scope>
    <source>
        <strain evidence="2 3">DSM 45211</strain>
    </source>
</reference>
<evidence type="ECO:0000259" key="1">
    <source>
        <dbReference type="Pfam" id="PF13460"/>
    </source>
</evidence>
<dbReference type="InterPro" id="IPR036291">
    <property type="entry name" value="NAD(P)-bd_dom_sf"/>
</dbReference>
<dbReference type="EMBL" id="PYGE01000020">
    <property type="protein sequence ID" value="PSK98292.1"/>
    <property type="molecule type" value="Genomic_DNA"/>
</dbReference>
<accession>A0A2P8DM48</accession>
<gene>
    <name evidence="2" type="ORF">CLV30_12078</name>
</gene>
<dbReference type="RefSeq" id="WP_205741104.1">
    <property type="nucleotide sequence ID" value="NZ_PYGE01000020.1"/>
</dbReference>
<dbReference type="Gene3D" id="3.40.50.720">
    <property type="entry name" value="NAD(P)-binding Rossmann-like Domain"/>
    <property type="match status" value="1"/>
</dbReference>